<accession>A0A0G0FCL9</accession>
<gene>
    <name evidence="2" type="ORF">US28_C0012G0014</name>
</gene>
<proteinExistence type="predicted"/>
<keyword evidence="1" id="KW-0472">Membrane</keyword>
<reference evidence="2 3" key="1">
    <citation type="journal article" date="2015" name="Nature">
        <title>rRNA introns, odd ribosomes, and small enigmatic genomes across a large radiation of phyla.</title>
        <authorList>
            <person name="Brown C.T."/>
            <person name="Hug L.A."/>
            <person name="Thomas B.C."/>
            <person name="Sharon I."/>
            <person name="Castelle C.J."/>
            <person name="Singh A."/>
            <person name="Wilkins M.J."/>
            <person name="Williams K.H."/>
            <person name="Banfield J.F."/>
        </authorList>
    </citation>
    <scope>NUCLEOTIDE SEQUENCE [LARGE SCALE GENOMIC DNA]</scope>
</reference>
<evidence type="ECO:0000256" key="1">
    <source>
        <dbReference type="SAM" id="Phobius"/>
    </source>
</evidence>
<protein>
    <submittedName>
        <fullName evidence="2">Putative membrane protein</fullName>
    </submittedName>
</protein>
<dbReference type="Proteomes" id="UP000034448">
    <property type="component" value="Unassembled WGS sequence"/>
</dbReference>
<feature type="transmembrane region" description="Helical" evidence="1">
    <location>
        <begin position="131"/>
        <end position="151"/>
    </location>
</feature>
<feature type="transmembrane region" description="Helical" evidence="1">
    <location>
        <begin position="105"/>
        <end position="125"/>
    </location>
</feature>
<feature type="transmembrane region" description="Helical" evidence="1">
    <location>
        <begin position="7"/>
        <end position="27"/>
    </location>
</feature>
<evidence type="ECO:0000313" key="3">
    <source>
        <dbReference type="Proteomes" id="UP000034448"/>
    </source>
</evidence>
<keyword evidence="1" id="KW-0812">Transmembrane</keyword>
<feature type="transmembrane region" description="Helical" evidence="1">
    <location>
        <begin position="47"/>
        <end position="72"/>
    </location>
</feature>
<feature type="transmembrane region" description="Helical" evidence="1">
    <location>
        <begin position="203"/>
        <end position="223"/>
    </location>
</feature>
<dbReference type="EMBL" id="LBSJ01000012">
    <property type="protein sequence ID" value="KKQ15677.1"/>
    <property type="molecule type" value="Genomic_DNA"/>
</dbReference>
<comment type="caution">
    <text evidence="2">The sequence shown here is derived from an EMBL/GenBank/DDBJ whole genome shotgun (WGS) entry which is preliminary data.</text>
</comment>
<organism evidence="2 3">
    <name type="scientific">Candidatus Daviesbacteria bacterium GW2011_GWA1_36_8</name>
    <dbReference type="NCBI Taxonomy" id="1618417"/>
    <lineage>
        <taxon>Bacteria</taxon>
        <taxon>Candidatus Daviesiibacteriota</taxon>
    </lineage>
</organism>
<sequence length="227" mass="25503">MLDSTPIQITLFFILLFLIYFVSKLLLKSLGTLFYFLTHSHKKTIGLLAFLFLPGTIIHELAHVIVAGMMLVESSDIEFMPEIREDGVKLGSAQIQKTDPLRRTIIGVAPVLVGLSLIIGISWYITNSSGISIWVWALMFYLIFIVSNTMFSSKKDMEGTLMVFAILFAILIAFYYVGLLDFNTILSSGWGQTMVEVLKKANLFLSLPLIIDLIILGFVKLSIKKIR</sequence>
<feature type="transmembrane region" description="Helical" evidence="1">
    <location>
        <begin position="163"/>
        <end position="183"/>
    </location>
</feature>
<dbReference type="AlphaFoldDB" id="A0A0G0FCL9"/>
<evidence type="ECO:0000313" key="2">
    <source>
        <dbReference type="EMBL" id="KKQ15677.1"/>
    </source>
</evidence>
<keyword evidence="1" id="KW-1133">Transmembrane helix</keyword>
<name>A0A0G0FCL9_9BACT</name>